<sequence length="684" mass="77631">MRKHVHLLLFTLLWPGLLLAAEPDWYTELMQQSKAEPGAAYTNTMELLAQTDALDWQRRYHLTNALAYQLLILSNSSQGEALIKEWLQQVPPERTEWQIRSYELLAIFAFRRNELVPAQQHLEQAYQLALQHQHHERIASITTNSALLVRSIGLYDEASQLLQQAEQLANRYSLSAATRAIIRNNQSSLLVAMEHYETAIAHLEESLQLAFFQADDIAFVQRTLASSYLALQQYEAASHYASLALDYYLQRDDPYSISQMYLVQAQQALALGALDSAEQKLAQVSQLLAKHSLPENELQAVLLQSQLYQAQQNYPAALEALQQYQRLYSQKQNEQSRRHVVGLRDQLYFQQQQQAIAELESQLLLSELTARHQHRQNITIISALALGTLLLIYFFRRQQQKRIQAEHLTRKLHQSLQQLQQAQQQLIESEKMASLGTLVSGLAHEMNTPLGILTTALSLLDEQVTVFSASARNKQLTQQKFQSFCEKSATTLKLCQQTLQRCSNLVQNIKQLAIRPEQHYDVSLSALIASVRTLLSEQLRGVQVLEEGTELTLHCSGQQLQMVLLELFQNSLQHGLTQEEKPQIRLALEQQTDHLVLRYSDNGCGIEETERQHVFEPFYTTARGAGRTGLGLNLVYNLMTQAFGGSVELTACQTGFELLLYFPKALLTHAPAAANCSSTKQPME</sequence>
<keyword evidence="5" id="KW-0472">Membrane</keyword>
<evidence type="ECO:0000256" key="1">
    <source>
        <dbReference type="ARBA" id="ARBA00000085"/>
    </source>
</evidence>
<evidence type="ECO:0000256" key="2">
    <source>
        <dbReference type="ARBA" id="ARBA00012438"/>
    </source>
</evidence>
<reference evidence="7 8" key="1">
    <citation type="submission" date="2023-06" db="EMBL/GenBank/DDBJ databases">
        <title>Alkalimonas sp., MEB004 an alkaliphilic bacterium isolated from Lonar Lake, India.</title>
        <authorList>
            <person name="Joshi A."/>
            <person name="Thite S."/>
        </authorList>
    </citation>
    <scope>NUCLEOTIDE SEQUENCE [LARGE SCALE GENOMIC DNA]</scope>
    <source>
        <strain evidence="7 8">MEB004</strain>
    </source>
</reference>
<comment type="catalytic activity">
    <reaction evidence="1">
        <text>ATP + protein L-histidine = ADP + protein N-phospho-L-histidine.</text>
        <dbReference type="EC" id="2.7.13.3"/>
    </reaction>
</comment>
<dbReference type="InterPro" id="IPR036097">
    <property type="entry name" value="HisK_dim/P_sf"/>
</dbReference>
<dbReference type="InterPro" id="IPR004358">
    <property type="entry name" value="Sig_transdc_His_kin-like_C"/>
</dbReference>
<dbReference type="InterPro" id="IPR003594">
    <property type="entry name" value="HATPase_dom"/>
</dbReference>
<protein>
    <recommendedName>
        <fullName evidence="2">histidine kinase</fullName>
        <ecNumber evidence="2">2.7.13.3</ecNumber>
    </recommendedName>
</protein>
<gene>
    <name evidence="7" type="ORF">QWF21_15990</name>
</gene>
<evidence type="ECO:0000256" key="3">
    <source>
        <dbReference type="ARBA" id="ARBA00022553"/>
    </source>
</evidence>
<evidence type="ECO:0000313" key="7">
    <source>
        <dbReference type="EMBL" id="MEE2025739.1"/>
    </source>
</evidence>
<accession>A0ABU7JJ64</accession>
<feature type="transmembrane region" description="Helical" evidence="5">
    <location>
        <begin position="378"/>
        <end position="395"/>
    </location>
</feature>
<feature type="domain" description="Histidine kinase" evidence="6">
    <location>
        <begin position="441"/>
        <end position="666"/>
    </location>
</feature>
<keyword evidence="7" id="KW-0067">ATP-binding</keyword>
<organism evidence="7 8">
    <name type="scientific">Alkalimonas mucilaginosa</name>
    <dbReference type="NCBI Taxonomy" id="3057676"/>
    <lineage>
        <taxon>Bacteria</taxon>
        <taxon>Pseudomonadati</taxon>
        <taxon>Pseudomonadota</taxon>
        <taxon>Gammaproteobacteria</taxon>
        <taxon>Alkalimonas</taxon>
    </lineage>
</organism>
<evidence type="ECO:0000256" key="4">
    <source>
        <dbReference type="SAM" id="Coils"/>
    </source>
</evidence>
<dbReference type="SMART" id="SM00387">
    <property type="entry name" value="HATPase_c"/>
    <property type="match status" value="1"/>
</dbReference>
<keyword evidence="7" id="KW-0547">Nucleotide-binding</keyword>
<dbReference type="SUPFAM" id="SSF47384">
    <property type="entry name" value="Homodimeric domain of signal transducing histidine kinase"/>
    <property type="match status" value="1"/>
</dbReference>
<dbReference type="Gene3D" id="1.10.287.130">
    <property type="match status" value="1"/>
</dbReference>
<evidence type="ECO:0000256" key="5">
    <source>
        <dbReference type="SAM" id="Phobius"/>
    </source>
</evidence>
<keyword evidence="5" id="KW-0812">Transmembrane</keyword>
<dbReference type="SMART" id="SM00388">
    <property type="entry name" value="HisKA"/>
    <property type="match status" value="1"/>
</dbReference>
<proteinExistence type="predicted"/>
<dbReference type="Gene3D" id="1.25.40.10">
    <property type="entry name" value="Tetratricopeptide repeat domain"/>
    <property type="match status" value="1"/>
</dbReference>
<dbReference type="PANTHER" id="PTHR43065">
    <property type="entry name" value="SENSOR HISTIDINE KINASE"/>
    <property type="match status" value="1"/>
</dbReference>
<dbReference type="CDD" id="cd00082">
    <property type="entry name" value="HisKA"/>
    <property type="match status" value="1"/>
</dbReference>
<dbReference type="Pfam" id="PF02518">
    <property type="entry name" value="HATPase_c"/>
    <property type="match status" value="1"/>
</dbReference>
<dbReference type="SUPFAM" id="SSF48452">
    <property type="entry name" value="TPR-like"/>
    <property type="match status" value="2"/>
</dbReference>
<dbReference type="InterPro" id="IPR036890">
    <property type="entry name" value="HATPase_C_sf"/>
</dbReference>
<dbReference type="PROSITE" id="PS50109">
    <property type="entry name" value="HIS_KIN"/>
    <property type="match status" value="1"/>
</dbReference>
<dbReference type="EC" id="2.7.13.3" evidence="2"/>
<feature type="coiled-coil region" evidence="4">
    <location>
        <begin position="405"/>
        <end position="432"/>
    </location>
</feature>
<comment type="caution">
    <text evidence="7">The sequence shown here is derived from an EMBL/GenBank/DDBJ whole genome shotgun (WGS) entry which is preliminary data.</text>
</comment>
<dbReference type="InterPro" id="IPR005467">
    <property type="entry name" value="His_kinase_dom"/>
</dbReference>
<dbReference type="CDD" id="cd00075">
    <property type="entry name" value="HATPase"/>
    <property type="match status" value="1"/>
</dbReference>
<evidence type="ECO:0000313" key="8">
    <source>
        <dbReference type="Proteomes" id="UP001339167"/>
    </source>
</evidence>
<evidence type="ECO:0000259" key="6">
    <source>
        <dbReference type="PROSITE" id="PS50109"/>
    </source>
</evidence>
<dbReference type="InterPro" id="IPR003661">
    <property type="entry name" value="HisK_dim/P_dom"/>
</dbReference>
<keyword evidence="3" id="KW-0597">Phosphoprotein</keyword>
<keyword evidence="5" id="KW-1133">Transmembrane helix</keyword>
<dbReference type="Proteomes" id="UP001339167">
    <property type="component" value="Unassembled WGS sequence"/>
</dbReference>
<dbReference type="Gene3D" id="3.30.565.10">
    <property type="entry name" value="Histidine kinase-like ATPase, C-terminal domain"/>
    <property type="match status" value="1"/>
</dbReference>
<name>A0ABU7JJ64_9GAMM</name>
<dbReference type="SUPFAM" id="SSF55874">
    <property type="entry name" value="ATPase domain of HSP90 chaperone/DNA topoisomerase II/histidine kinase"/>
    <property type="match status" value="1"/>
</dbReference>
<keyword evidence="8" id="KW-1185">Reference proteome</keyword>
<dbReference type="GO" id="GO:0005524">
    <property type="term" value="F:ATP binding"/>
    <property type="evidence" value="ECO:0007669"/>
    <property type="project" value="UniProtKB-KW"/>
</dbReference>
<dbReference type="PANTHER" id="PTHR43065:SF47">
    <property type="match status" value="1"/>
</dbReference>
<dbReference type="InterPro" id="IPR011990">
    <property type="entry name" value="TPR-like_helical_dom_sf"/>
</dbReference>
<dbReference type="RefSeq" id="WP_330089051.1">
    <property type="nucleotide sequence ID" value="NZ_JAUGZK010000016.1"/>
</dbReference>
<dbReference type="PRINTS" id="PR00344">
    <property type="entry name" value="BCTRLSENSOR"/>
</dbReference>
<keyword evidence="4" id="KW-0175">Coiled coil</keyword>
<dbReference type="EMBL" id="JAUGZK010000016">
    <property type="protein sequence ID" value="MEE2025739.1"/>
    <property type="molecule type" value="Genomic_DNA"/>
</dbReference>